<dbReference type="GeneID" id="66103142"/>
<evidence type="ECO:0000256" key="1">
    <source>
        <dbReference type="SAM" id="SignalP"/>
    </source>
</evidence>
<sequence length="74" mass="8305">MCALTCFQWLALGSAALLPSSFGLRELHDTFFFFLIEAIAEAVRRHSRFQHAALGSLGFKPSRYVSVHLEDSEC</sequence>
<reference evidence="2" key="1">
    <citation type="submission" date="2020-11" db="EMBL/GenBank/DDBJ databases">
        <title>Adaptations for nitrogen fixation in a non-lichenized fungal sporocarp promotes dispersal by wood-feeding termites.</title>
        <authorList>
            <consortium name="DOE Joint Genome Institute"/>
            <person name="Koch R.A."/>
            <person name="Yoon G."/>
            <person name="Arayal U."/>
            <person name="Lail K."/>
            <person name="Amirebrahimi M."/>
            <person name="Labutti K."/>
            <person name="Lipzen A."/>
            <person name="Riley R."/>
            <person name="Barry K."/>
            <person name="Henrissat B."/>
            <person name="Grigoriev I.V."/>
            <person name="Herr J.R."/>
            <person name="Aime M.C."/>
        </authorList>
    </citation>
    <scope>NUCLEOTIDE SEQUENCE</scope>
    <source>
        <strain evidence="2">MCA 3950</strain>
    </source>
</reference>
<evidence type="ECO:0008006" key="4">
    <source>
        <dbReference type="Google" id="ProtNLM"/>
    </source>
</evidence>
<accession>A0A9P8AYY9</accession>
<evidence type="ECO:0000313" key="2">
    <source>
        <dbReference type="EMBL" id="KAG7451417.1"/>
    </source>
</evidence>
<gene>
    <name evidence="2" type="ORF">BT62DRAFT_422360</name>
</gene>
<dbReference type="Proteomes" id="UP000812287">
    <property type="component" value="Unassembled WGS sequence"/>
</dbReference>
<evidence type="ECO:0000313" key="3">
    <source>
        <dbReference type="Proteomes" id="UP000812287"/>
    </source>
</evidence>
<feature type="signal peptide" evidence="1">
    <location>
        <begin position="1"/>
        <end position="23"/>
    </location>
</feature>
<dbReference type="RefSeq" id="XP_043044917.1">
    <property type="nucleotide sequence ID" value="XM_043180846.1"/>
</dbReference>
<proteinExistence type="predicted"/>
<dbReference type="EMBL" id="MU250525">
    <property type="protein sequence ID" value="KAG7451417.1"/>
    <property type="molecule type" value="Genomic_DNA"/>
</dbReference>
<comment type="caution">
    <text evidence="2">The sequence shown here is derived from an EMBL/GenBank/DDBJ whole genome shotgun (WGS) entry which is preliminary data.</text>
</comment>
<feature type="chain" id="PRO_5040185163" description="Secreted protein" evidence="1">
    <location>
        <begin position="24"/>
        <end position="74"/>
    </location>
</feature>
<name>A0A9P8AYY9_9AGAR</name>
<dbReference type="AlphaFoldDB" id="A0A9P8AYY9"/>
<keyword evidence="1" id="KW-0732">Signal</keyword>
<protein>
    <recommendedName>
        <fullName evidence="4">Secreted protein</fullName>
    </recommendedName>
</protein>
<organism evidence="2 3">
    <name type="scientific">Guyanagaster necrorhizus</name>
    <dbReference type="NCBI Taxonomy" id="856835"/>
    <lineage>
        <taxon>Eukaryota</taxon>
        <taxon>Fungi</taxon>
        <taxon>Dikarya</taxon>
        <taxon>Basidiomycota</taxon>
        <taxon>Agaricomycotina</taxon>
        <taxon>Agaricomycetes</taxon>
        <taxon>Agaricomycetidae</taxon>
        <taxon>Agaricales</taxon>
        <taxon>Marasmiineae</taxon>
        <taxon>Physalacriaceae</taxon>
        <taxon>Guyanagaster</taxon>
    </lineage>
</organism>
<keyword evidence="3" id="KW-1185">Reference proteome</keyword>